<dbReference type="Gene3D" id="1.20.1250.20">
    <property type="entry name" value="MFS general substrate transporter like domains"/>
    <property type="match status" value="1"/>
</dbReference>
<evidence type="ECO:0000256" key="1">
    <source>
        <dbReference type="ARBA" id="ARBA00004141"/>
    </source>
</evidence>
<protein>
    <submittedName>
        <fullName evidence="8">Uncharacterized protein</fullName>
    </submittedName>
</protein>
<keyword evidence="3 7" id="KW-0812">Transmembrane</keyword>
<keyword evidence="4 7" id="KW-1133">Transmembrane helix</keyword>
<proteinExistence type="inferred from homology"/>
<evidence type="ECO:0000256" key="4">
    <source>
        <dbReference type="ARBA" id="ARBA00022989"/>
    </source>
</evidence>
<sequence>MGRGVLDCLSGHWVMGQVVGHIATYKRPVSLAVSVSSLRPPSCGHNVKSEDCDKESSSFQVGGTKPNISTMGADQFDDFEPKERTHKLPFFNWWMFSIFFGTLFSNTFFVQDNVGWALGYALPTLGLGVSIAMFVRENGNDPKDLHELSFDEYSNSGKFRIDHTPSLRLLDKAAIKSGLSSSWSLCSVTQVEETKQMLKMLLILAATFIPSTMLAQTHTLHQARHRIEQEHGIVIYDRFFVPAIRQYTNNPRGITLLQRMGIGLVLHVIIMLIACFAERKRLGVAKENGIFGKKEIVPLSIFNLLPQFALMGVADNFLEVAKLEFFYDQAPEGMKSLGTAYFTTSFGVGYFLSSFLLSTVADITKKNGHRGWLLDNLYLSFRLLLCFLCCPEFYQLSLLYSCSKVLCL</sequence>
<feature type="transmembrane region" description="Helical" evidence="7">
    <location>
        <begin position="90"/>
        <end position="110"/>
    </location>
</feature>
<dbReference type="EMBL" id="CAUOFW020008023">
    <property type="protein sequence ID" value="CAK9181383.1"/>
    <property type="molecule type" value="Genomic_DNA"/>
</dbReference>
<name>A0ABC8UJZ0_9AQUA</name>
<evidence type="ECO:0000313" key="9">
    <source>
        <dbReference type="Proteomes" id="UP001642360"/>
    </source>
</evidence>
<comment type="similarity">
    <text evidence="2">Belongs to the major facilitator superfamily. Proton-dependent oligopeptide transporter (POT/PTR) (TC 2.A.17) family.</text>
</comment>
<dbReference type="Proteomes" id="UP001642360">
    <property type="component" value="Unassembled WGS sequence"/>
</dbReference>
<evidence type="ECO:0000256" key="2">
    <source>
        <dbReference type="ARBA" id="ARBA00005982"/>
    </source>
</evidence>
<organism evidence="8 9">
    <name type="scientific">Ilex paraguariensis</name>
    <name type="common">yerba mate</name>
    <dbReference type="NCBI Taxonomy" id="185542"/>
    <lineage>
        <taxon>Eukaryota</taxon>
        <taxon>Viridiplantae</taxon>
        <taxon>Streptophyta</taxon>
        <taxon>Embryophyta</taxon>
        <taxon>Tracheophyta</taxon>
        <taxon>Spermatophyta</taxon>
        <taxon>Magnoliopsida</taxon>
        <taxon>eudicotyledons</taxon>
        <taxon>Gunneridae</taxon>
        <taxon>Pentapetalae</taxon>
        <taxon>asterids</taxon>
        <taxon>campanulids</taxon>
        <taxon>Aquifoliales</taxon>
        <taxon>Aquifoliaceae</taxon>
        <taxon>Ilex</taxon>
    </lineage>
</organism>
<keyword evidence="5 7" id="KW-0472">Membrane</keyword>
<evidence type="ECO:0000256" key="7">
    <source>
        <dbReference type="SAM" id="Phobius"/>
    </source>
</evidence>
<dbReference type="Pfam" id="PF00854">
    <property type="entry name" value="PTR2"/>
    <property type="match status" value="2"/>
</dbReference>
<accession>A0ABC8UJZ0</accession>
<comment type="subcellular location">
    <subcellularLocation>
        <location evidence="1">Membrane</location>
        <topology evidence="1">Multi-pass membrane protein</topology>
    </subcellularLocation>
</comment>
<keyword evidence="9" id="KW-1185">Reference proteome</keyword>
<feature type="transmembrane region" description="Helical" evidence="7">
    <location>
        <begin position="296"/>
        <end position="318"/>
    </location>
</feature>
<dbReference type="InterPro" id="IPR036259">
    <property type="entry name" value="MFS_trans_sf"/>
</dbReference>
<evidence type="ECO:0000256" key="6">
    <source>
        <dbReference type="ARBA" id="ARBA00044504"/>
    </source>
</evidence>
<reference evidence="8 9" key="1">
    <citation type="submission" date="2024-02" db="EMBL/GenBank/DDBJ databases">
        <authorList>
            <person name="Vignale AGUSTIN F."/>
            <person name="Sosa J E."/>
            <person name="Modenutti C."/>
        </authorList>
    </citation>
    <scope>NUCLEOTIDE SEQUENCE [LARGE SCALE GENOMIC DNA]</scope>
</reference>
<comment type="caution">
    <text evidence="8">The sequence shown here is derived from an EMBL/GenBank/DDBJ whole genome shotgun (WGS) entry which is preliminary data.</text>
</comment>
<evidence type="ECO:0000313" key="8">
    <source>
        <dbReference type="EMBL" id="CAK9181383.1"/>
    </source>
</evidence>
<feature type="transmembrane region" description="Helical" evidence="7">
    <location>
        <begin position="338"/>
        <end position="361"/>
    </location>
</feature>
<gene>
    <name evidence="8" type="ORF">ILEXP_LOCUS51438</name>
</gene>
<evidence type="ECO:0000256" key="5">
    <source>
        <dbReference type="ARBA" id="ARBA00023136"/>
    </source>
</evidence>
<dbReference type="GO" id="GO:0016020">
    <property type="term" value="C:membrane"/>
    <property type="evidence" value="ECO:0007669"/>
    <property type="project" value="UniProtKB-SubCell"/>
</dbReference>
<dbReference type="PANTHER" id="PTHR11654">
    <property type="entry name" value="OLIGOPEPTIDE TRANSPORTER-RELATED"/>
    <property type="match status" value="1"/>
</dbReference>
<dbReference type="InterPro" id="IPR000109">
    <property type="entry name" value="POT_fam"/>
</dbReference>
<evidence type="ECO:0000256" key="3">
    <source>
        <dbReference type="ARBA" id="ARBA00022692"/>
    </source>
</evidence>
<feature type="transmembrane region" description="Helical" evidence="7">
    <location>
        <begin position="116"/>
        <end position="135"/>
    </location>
</feature>
<feature type="transmembrane region" description="Helical" evidence="7">
    <location>
        <begin position="256"/>
        <end position="276"/>
    </location>
</feature>
<dbReference type="AlphaFoldDB" id="A0ABC8UJZ0"/>
<comment type="similarity">
    <text evidence="6">Belongs to the major facilitator superfamily. Phosphate:H(+) symporter (TC 2.A.1.9) family.</text>
</comment>
<feature type="transmembrane region" description="Helical" evidence="7">
    <location>
        <begin position="197"/>
        <end position="215"/>
    </location>
</feature>